<keyword evidence="3" id="KW-0812">Transmembrane</keyword>
<evidence type="ECO:0000256" key="1">
    <source>
        <dbReference type="ARBA" id="ARBA00022737"/>
    </source>
</evidence>
<feature type="domain" description="Teneurin NHL" evidence="4">
    <location>
        <begin position="409"/>
        <end position="654"/>
    </location>
</feature>
<feature type="repeat" description="NHL" evidence="2">
    <location>
        <begin position="563"/>
        <end position="595"/>
    </location>
</feature>
<dbReference type="InterPro" id="IPR011042">
    <property type="entry name" value="6-blade_b-propeller_TolB-like"/>
</dbReference>
<dbReference type="STRING" id="5762.D2VYE9"/>
<dbReference type="KEGG" id="ngr:NAEGRDRAFT_59588"/>
<keyword evidence="1" id="KW-0677">Repeat</keyword>
<evidence type="ECO:0000259" key="4">
    <source>
        <dbReference type="Pfam" id="PF25021"/>
    </source>
</evidence>
<organism evidence="6">
    <name type="scientific">Naegleria gruberi</name>
    <name type="common">Amoeba</name>
    <dbReference type="NCBI Taxonomy" id="5762"/>
    <lineage>
        <taxon>Eukaryota</taxon>
        <taxon>Discoba</taxon>
        <taxon>Heterolobosea</taxon>
        <taxon>Tetramitia</taxon>
        <taxon>Eutetramitia</taxon>
        <taxon>Vahlkampfiidae</taxon>
        <taxon>Naegleria</taxon>
    </lineage>
</organism>
<sequence>MSTVVGGGFDDGQDAKQVCLAPTKVKFDRKSENIYISDRINNRIRKLDVMSGKISTIVGNEFIGFSGDGQAATLAHINNPGKVEVSSNNDIYFADTNNHRIRKVFANGTILTIAGCGEFGFDLEEKSPVPALEAKINYPKAVLLSSDEKILYITDTASHMIKALSFETGLVSIIAGSLYRDSSQNSTIVQGPISLALSPLTSEVYFVDDDGIKKITNEGKIEMITRNSKFGGDGGLAINAGVSAVDIEFLGTSNTLLIADYGNNRIRIIGTNGFIETYAGNGNVTSSIDGERALDSPLTAFGVSTSNEGEVYFADYARVSVVTINGLIKHVAGNGKLQYLGDGNLATQSQLFKPRGVAVSTSGELFISDSAQDTIRKVSTEGVINTIAGGTFPLGGYIQDGVDPLNTFLNNPSALEFSSSSGELFLSDSHNFRVRKISKENIISTIANHTSITRPHGIALYNDLVYVADSQSNRVIRVDKNDGSVTLIAGNGTAGYSGDGSLATQAQLFNVSGVTVLPNGEVLIADTNNHRIRKVNLEGIIQTIAGTGIPGFNGDNILATSAQLNSPTDIEVSPVSGEIIIVDSNNHRIRKIDSFGNISTIAGTGIASLSSHGKLSIYGSLNTPTTLSISAFSGHVYIADYENRRIRKLEQFTIEKYNLPVQDDGELRTETIQDSTNLKTINYDNIQIEPPKESLKNSELSLATSVYQVDRNGKLTSFEKSIKSGIVTVAILDSDCNVIENPFTSPLTITFTELDFNSTSNYSCISYNQESKEWKNDGSVNEILSLNSKLTISCKFSKLSSFAIMESSGGPSPIITATSSNTNTFRDAGLGTDAIVAIVVSTVGGVALVGIIMAVIVGILFIMKRKQNLSKI</sequence>
<dbReference type="Gene3D" id="2.120.10.30">
    <property type="entry name" value="TolB, C-terminal domain"/>
    <property type="match status" value="6"/>
</dbReference>
<feature type="transmembrane region" description="Helical" evidence="3">
    <location>
        <begin position="834"/>
        <end position="862"/>
    </location>
</feature>
<dbReference type="GeneID" id="8857782"/>
<dbReference type="AlphaFoldDB" id="D2VYE9"/>
<proteinExistence type="predicted"/>
<dbReference type="eggNOG" id="KOG4659">
    <property type="taxonomic scope" value="Eukaryota"/>
</dbReference>
<protein>
    <submittedName>
        <fullName evidence="5">Predicted protein</fullName>
    </submittedName>
</protein>
<dbReference type="OrthoDB" id="273823at2759"/>
<dbReference type="PANTHER" id="PTHR46388">
    <property type="entry name" value="NHL REPEAT-CONTAINING PROTEIN 2"/>
    <property type="match status" value="1"/>
</dbReference>
<evidence type="ECO:0000313" key="6">
    <source>
        <dbReference type="Proteomes" id="UP000006671"/>
    </source>
</evidence>
<gene>
    <name evidence="5" type="ORF">NAEGRDRAFT_59588</name>
</gene>
<name>D2VYE9_NAEGR</name>
<dbReference type="PANTHER" id="PTHR46388:SF2">
    <property type="entry name" value="NHL REPEAT-CONTAINING PROTEIN 2"/>
    <property type="match status" value="1"/>
</dbReference>
<dbReference type="RefSeq" id="XP_002670941.1">
    <property type="nucleotide sequence ID" value="XM_002670895.1"/>
</dbReference>
<dbReference type="SUPFAM" id="SSF101898">
    <property type="entry name" value="NHL repeat"/>
    <property type="match status" value="2"/>
</dbReference>
<dbReference type="VEuPathDB" id="AmoebaDB:NAEGRDRAFT_59588"/>
<dbReference type="InterPro" id="IPR056822">
    <property type="entry name" value="TEN_NHL"/>
</dbReference>
<feature type="domain" description="Teneurin NHL" evidence="4">
    <location>
        <begin position="340"/>
        <end position="389"/>
    </location>
</feature>
<evidence type="ECO:0000256" key="3">
    <source>
        <dbReference type="SAM" id="Phobius"/>
    </source>
</evidence>
<keyword evidence="3" id="KW-0472">Membrane</keyword>
<reference evidence="5 6" key="1">
    <citation type="journal article" date="2010" name="Cell">
        <title>The genome of Naegleria gruberi illuminates early eukaryotic versatility.</title>
        <authorList>
            <person name="Fritz-Laylin L.K."/>
            <person name="Prochnik S.E."/>
            <person name="Ginger M.L."/>
            <person name="Dacks J.B."/>
            <person name="Carpenter M.L."/>
            <person name="Field M.C."/>
            <person name="Kuo A."/>
            <person name="Paredez A."/>
            <person name="Chapman J."/>
            <person name="Pham J."/>
            <person name="Shu S."/>
            <person name="Neupane R."/>
            <person name="Cipriano M."/>
            <person name="Mancuso J."/>
            <person name="Tu H."/>
            <person name="Salamov A."/>
            <person name="Lindquist E."/>
            <person name="Shapiro H."/>
            <person name="Lucas S."/>
            <person name="Grigoriev I.V."/>
            <person name="Cande W.Z."/>
            <person name="Fulton C."/>
            <person name="Rokhsar D.S."/>
            <person name="Dawson S.C."/>
        </authorList>
    </citation>
    <scope>NUCLEOTIDE SEQUENCE [LARGE SCALE GENOMIC DNA]</scope>
    <source>
        <strain evidence="5 6">NEG-M</strain>
    </source>
</reference>
<evidence type="ECO:0000256" key="2">
    <source>
        <dbReference type="PROSITE-ProRule" id="PRU00504"/>
    </source>
</evidence>
<feature type="repeat" description="NHL" evidence="2">
    <location>
        <begin position="503"/>
        <end position="538"/>
    </location>
</feature>
<accession>D2VYE9</accession>
<dbReference type="Proteomes" id="UP000006671">
    <property type="component" value="Unassembled WGS sequence"/>
</dbReference>
<keyword evidence="3" id="KW-1133">Transmembrane helix</keyword>
<dbReference type="InterPro" id="IPR001258">
    <property type="entry name" value="NHL_repeat"/>
</dbReference>
<dbReference type="InParanoid" id="D2VYE9"/>
<dbReference type="EMBL" id="GG738910">
    <property type="protein sequence ID" value="EFC38197.1"/>
    <property type="molecule type" value="Genomic_DNA"/>
</dbReference>
<dbReference type="Pfam" id="PF25021">
    <property type="entry name" value="TEN_NHL"/>
    <property type="match status" value="2"/>
</dbReference>
<evidence type="ECO:0000313" key="5">
    <source>
        <dbReference type="EMBL" id="EFC38197.1"/>
    </source>
</evidence>
<dbReference type="PROSITE" id="PS51125">
    <property type="entry name" value="NHL"/>
    <property type="match status" value="2"/>
</dbReference>
<dbReference type="SUPFAM" id="SSF63829">
    <property type="entry name" value="Calcium-dependent phosphotriesterase"/>
    <property type="match status" value="1"/>
</dbReference>
<keyword evidence="6" id="KW-1185">Reference proteome</keyword>